<evidence type="ECO:0000256" key="11">
    <source>
        <dbReference type="ARBA" id="ARBA00031473"/>
    </source>
</evidence>
<dbReference type="Pfam" id="PF01467">
    <property type="entry name" value="CTP_transf_like"/>
    <property type="match status" value="1"/>
</dbReference>
<dbReference type="PANTHER" id="PTHR45780:SF2">
    <property type="entry name" value="ETHANOLAMINE-PHOSPHATE CYTIDYLYLTRANSFERASE"/>
    <property type="match status" value="1"/>
</dbReference>
<evidence type="ECO:0000259" key="12">
    <source>
        <dbReference type="Pfam" id="PF01467"/>
    </source>
</evidence>
<gene>
    <name evidence="13" type="ORF">A1O7_06253</name>
</gene>
<evidence type="ECO:0000313" key="14">
    <source>
        <dbReference type="Proteomes" id="UP000019473"/>
    </source>
</evidence>
<comment type="caution">
    <text evidence="13">The sequence shown here is derived from an EMBL/GenBank/DDBJ whole genome shotgun (WGS) entry which is preliminary data.</text>
</comment>
<dbReference type="UniPathway" id="UPA00558">
    <property type="reaction ID" value="UER00742"/>
</dbReference>
<evidence type="ECO:0000256" key="5">
    <source>
        <dbReference type="ARBA" id="ARBA00022695"/>
    </source>
</evidence>
<keyword evidence="7" id="KW-0594">Phospholipid biosynthesis</keyword>
<dbReference type="GO" id="GO:0004306">
    <property type="term" value="F:ethanolamine-phosphate cytidylyltransferase activity"/>
    <property type="evidence" value="ECO:0007669"/>
    <property type="project" value="UniProtKB-EC"/>
</dbReference>
<comment type="similarity">
    <text evidence="2">Belongs to the cytidylyltransferase family.</text>
</comment>
<keyword evidence="5 13" id="KW-0548">Nucleotidyltransferase</keyword>
<dbReference type="Gene3D" id="3.40.50.620">
    <property type="entry name" value="HUPs"/>
    <property type="match status" value="2"/>
</dbReference>
<evidence type="ECO:0000256" key="6">
    <source>
        <dbReference type="ARBA" id="ARBA00023098"/>
    </source>
</evidence>
<dbReference type="GO" id="GO:0006646">
    <property type="term" value="P:phosphatidylethanolamine biosynthetic process"/>
    <property type="evidence" value="ECO:0007669"/>
    <property type="project" value="UniProtKB-UniPathway"/>
</dbReference>
<dbReference type="SUPFAM" id="SSF52374">
    <property type="entry name" value="Nucleotidylyl transferase"/>
    <property type="match status" value="2"/>
</dbReference>
<dbReference type="GO" id="GO:0005737">
    <property type="term" value="C:cytoplasm"/>
    <property type="evidence" value="ECO:0007669"/>
    <property type="project" value="TreeGrafter"/>
</dbReference>
<dbReference type="STRING" id="1182544.W9VTC6"/>
<dbReference type="Proteomes" id="UP000019473">
    <property type="component" value="Unassembled WGS sequence"/>
</dbReference>
<feature type="domain" description="Cytidyltransferase-like" evidence="12">
    <location>
        <begin position="28"/>
        <end position="151"/>
    </location>
</feature>
<protein>
    <recommendedName>
        <fullName evidence="10">ethanolamine-phosphate cytidylyltransferase</fullName>
        <ecNumber evidence="10">2.7.7.14</ecNumber>
    </recommendedName>
    <alternativeName>
        <fullName evidence="11">CTP:phosphoethanolamine cytidylyltransferase</fullName>
    </alternativeName>
</protein>
<reference evidence="13 14" key="1">
    <citation type="submission" date="2013-03" db="EMBL/GenBank/DDBJ databases">
        <title>The Genome Sequence of Cladophialophora yegresii CBS 114405.</title>
        <authorList>
            <consortium name="The Broad Institute Genomics Platform"/>
            <person name="Cuomo C."/>
            <person name="de Hoog S."/>
            <person name="Gorbushina A."/>
            <person name="Walker B."/>
            <person name="Young S.K."/>
            <person name="Zeng Q."/>
            <person name="Gargeya S."/>
            <person name="Fitzgerald M."/>
            <person name="Haas B."/>
            <person name="Abouelleil A."/>
            <person name="Allen A.W."/>
            <person name="Alvarado L."/>
            <person name="Arachchi H.M."/>
            <person name="Berlin A.M."/>
            <person name="Chapman S.B."/>
            <person name="Gainer-Dewar J."/>
            <person name="Goldberg J."/>
            <person name="Griggs A."/>
            <person name="Gujja S."/>
            <person name="Hansen M."/>
            <person name="Howarth C."/>
            <person name="Imamovic A."/>
            <person name="Ireland A."/>
            <person name="Larimer J."/>
            <person name="McCowan C."/>
            <person name="Murphy C."/>
            <person name="Pearson M."/>
            <person name="Poon T.W."/>
            <person name="Priest M."/>
            <person name="Roberts A."/>
            <person name="Saif S."/>
            <person name="Shea T."/>
            <person name="Sisk P."/>
            <person name="Sykes S."/>
            <person name="Wortman J."/>
            <person name="Nusbaum C."/>
            <person name="Birren B."/>
        </authorList>
    </citation>
    <scope>NUCLEOTIDE SEQUENCE [LARGE SCALE GENOMIC DNA]</scope>
    <source>
        <strain evidence="13 14">CBS 114405</strain>
    </source>
</reference>
<keyword evidence="3" id="KW-0444">Lipid biosynthesis</keyword>
<dbReference type="AlphaFoldDB" id="W9VTC6"/>
<keyword evidence="14" id="KW-1185">Reference proteome</keyword>
<dbReference type="InterPro" id="IPR041723">
    <property type="entry name" value="CCT"/>
</dbReference>
<sequence length="430" mass="48051">MDSDVPKPGHWPVDPQEDDEIHKDRIWVDGCFDFAHHGHAGALRQARQLGKELYIGLHSDEEILENKGPTVMTLDERSAACEACRWTTKVIPHAPYVTSLPWISHYGCWYVAHGDDITSDAGGEDCYRFVKAAGRFLVFKRTPGISTTDLVGRMLLCTKTHFIKSLMDALQGNTDAGPDPQKAAEGAEMLERIKDYATDETALQPGAEVWSWVEQKPSKIGERESPSCGRFEKIVAGKGPRPGQKIVYVDGGFDLFSSGHIEFLKRVNQAENNEAFVVAGVHDDAVINHWKGLNYPIMNIFERGLCVLQCRYVHAVVFGAPFLPSKAYLQAMPVGTVAAVYHGPTTFMPSTFDPYTDAKEMDILRQIEDHPYSHVNAAEIVGRIMKGRQAFEERQRRKGEKAVGEEAVRQREILEQQQAAVEADRRAAMQ</sequence>
<evidence type="ECO:0000256" key="9">
    <source>
        <dbReference type="ARBA" id="ARBA00024191"/>
    </source>
</evidence>
<dbReference type="OrthoDB" id="40021at2759"/>
<dbReference type="InterPro" id="IPR014729">
    <property type="entry name" value="Rossmann-like_a/b/a_fold"/>
</dbReference>
<accession>W9VTC6</accession>
<evidence type="ECO:0000256" key="2">
    <source>
        <dbReference type="ARBA" id="ARBA00010101"/>
    </source>
</evidence>
<dbReference type="InterPro" id="IPR004821">
    <property type="entry name" value="Cyt_trans-like"/>
</dbReference>
<keyword evidence="8" id="KW-1208">Phospholipid metabolism</keyword>
<dbReference type="HOGENOM" id="CLU_031246_0_0_1"/>
<dbReference type="EMBL" id="AMGW01000004">
    <property type="protein sequence ID" value="EXJ58823.1"/>
    <property type="molecule type" value="Genomic_DNA"/>
</dbReference>
<proteinExistence type="inferred from homology"/>
<evidence type="ECO:0000256" key="4">
    <source>
        <dbReference type="ARBA" id="ARBA00022679"/>
    </source>
</evidence>
<keyword evidence="4 13" id="KW-0808">Transferase</keyword>
<dbReference type="VEuPathDB" id="FungiDB:A1O7_06253"/>
<dbReference type="RefSeq" id="XP_007758446.1">
    <property type="nucleotide sequence ID" value="XM_007760256.1"/>
</dbReference>
<comment type="pathway">
    <text evidence="9">Phospholipid metabolism; phosphatidylethanolamine biosynthesis; phosphatidylethanolamine from ethanolamine: step 2/3.</text>
</comment>
<evidence type="ECO:0000256" key="3">
    <source>
        <dbReference type="ARBA" id="ARBA00022516"/>
    </source>
</evidence>
<evidence type="ECO:0000256" key="1">
    <source>
        <dbReference type="ARBA" id="ARBA00005189"/>
    </source>
</evidence>
<dbReference type="NCBIfam" id="TIGR00125">
    <property type="entry name" value="cyt_tran_rel"/>
    <property type="match status" value="1"/>
</dbReference>
<evidence type="ECO:0000256" key="7">
    <source>
        <dbReference type="ARBA" id="ARBA00023209"/>
    </source>
</evidence>
<dbReference type="EC" id="2.7.7.14" evidence="10"/>
<evidence type="ECO:0000313" key="13">
    <source>
        <dbReference type="EMBL" id="EXJ58823.1"/>
    </source>
</evidence>
<dbReference type="CDD" id="cd02174">
    <property type="entry name" value="CCT"/>
    <property type="match status" value="1"/>
</dbReference>
<dbReference type="GeneID" id="19180831"/>
<organism evidence="13 14">
    <name type="scientific">Cladophialophora yegresii CBS 114405</name>
    <dbReference type="NCBI Taxonomy" id="1182544"/>
    <lineage>
        <taxon>Eukaryota</taxon>
        <taxon>Fungi</taxon>
        <taxon>Dikarya</taxon>
        <taxon>Ascomycota</taxon>
        <taxon>Pezizomycotina</taxon>
        <taxon>Eurotiomycetes</taxon>
        <taxon>Chaetothyriomycetidae</taxon>
        <taxon>Chaetothyriales</taxon>
        <taxon>Herpotrichiellaceae</taxon>
        <taxon>Cladophialophora</taxon>
    </lineage>
</organism>
<name>W9VTC6_9EURO</name>
<evidence type="ECO:0000256" key="8">
    <source>
        <dbReference type="ARBA" id="ARBA00023264"/>
    </source>
</evidence>
<dbReference type="eggNOG" id="KOG2803">
    <property type="taxonomic scope" value="Eukaryota"/>
</dbReference>
<evidence type="ECO:0000256" key="10">
    <source>
        <dbReference type="ARBA" id="ARBA00024221"/>
    </source>
</evidence>
<comment type="pathway">
    <text evidence="1">Lipid metabolism.</text>
</comment>
<dbReference type="InterPro" id="IPR044608">
    <property type="entry name" value="Ect1/PCYT2"/>
</dbReference>
<dbReference type="PANTHER" id="PTHR45780">
    <property type="entry name" value="ETHANOLAMINE-PHOSPHATE CYTIDYLYLTRANSFERASE"/>
    <property type="match status" value="1"/>
</dbReference>
<keyword evidence="6" id="KW-0443">Lipid metabolism</keyword>